<proteinExistence type="predicted"/>
<dbReference type="EMBL" id="FMID01000046">
    <property type="protein sequence ID" value="SCL76059.1"/>
    <property type="molecule type" value="Genomic_DNA"/>
</dbReference>
<organism evidence="2 3">
    <name type="scientific">Methanoculleus chikugoensis</name>
    <dbReference type="NCBI Taxonomy" id="118126"/>
    <lineage>
        <taxon>Archaea</taxon>
        <taxon>Methanobacteriati</taxon>
        <taxon>Methanobacteriota</taxon>
        <taxon>Stenosarchaea group</taxon>
        <taxon>Methanomicrobia</taxon>
        <taxon>Methanomicrobiales</taxon>
        <taxon>Methanomicrobiaceae</taxon>
        <taxon>Methanoculleus</taxon>
    </lineage>
</organism>
<accession>A0A1M4MMD3</accession>
<evidence type="ECO:0000313" key="3">
    <source>
        <dbReference type="Proteomes" id="UP000184671"/>
    </source>
</evidence>
<name>A0A1M4MMD3_9EURY</name>
<evidence type="ECO:0000256" key="1">
    <source>
        <dbReference type="SAM" id="MobiDB-lite"/>
    </source>
</evidence>
<feature type="compositionally biased region" description="Basic and acidic residues" evidence="1">
    <location>
        <begin position="8"/>
        <end position="23"/>
    </location>
</feature>
<dbReference type="RefSeq" id="WP_256712955.1">
    <property type="nucleotide sequence ID" value="NZ_FMID01000046.1"/>
</dbReference>
<sequence length="283" mass="30851">MQSPPDPTVREKGNIGPNRDRSRAYALNQSPGGGISGALPCGLERLHVVRSRLTGDVIIGGCIPSHTTAQERIAIAKKTLPIPPMLVDLVGNALASMDGVIFDDLDACPSCGGQVIGHDMRAKRFAVMHDNGKEHTVRVFVKRFYCQDCGALCYADAPFYPDTRLASPIVDLCLLLSQQMPFNQVAQHLRAMGIVVDRGTIRNYASRDFGTIPATNLFGFLLPLSLLNLATFTLDRERRPIVGAEALAACGFPPAGRASLRGRGTPEERNQRNEQEEKEERES</sequence>
<protein>
    <recommendedName>
        <fullName evidence="4">Transposase</fullName>
    </recommendedName>
</protein>
<evidence type="ECO:0008006" key="4">
    <source>
        <dbReference type="Google" id="ProtNLM"/>
    </source>
</evidence>
<feature type="region of interest" description="Disordered" evidence="1">
    <location>
        <begin position="252"/>
        <end position="283"/>
    </location>
</feature>
<gene>
    <name evidence="2" type="ORF">L21_1980</name>
</gene>
<feature type="compositionally biased region" description="Basic and acidic residues" evidence="1">
    <location>
        <begin position="264"/>
        <end position="283"/>
    </location>
</feature>
<evidence type="ECO:0000313" key="2">
    <source>
        <dbReference type="EMBL" id="SCL76059.1"/>
    </source>
</evidence>
<dbReference type="STRING" id="118126.L21_1980"/>
<feature type="region of interest" description="Disordered" evidence="1">
    <location>
        <begin position="1"/>
        <end position="29"/>
    </location>
</feature>
<reference evidence="2 3" key="1">
    <citation type="submission" date="2016-08" db="EMBL/GenBank/DDBJ databases">
        <authorList>
            <person name="Seilhamer J.J."/>
        </authorList>
    </citation>
    <scope>NUCLEOTIDE SEQUENCE [LARGE SCALE GENOMIC DNA]</scope>
    <source>
        <strain evidence="2">L21-II-0</strain>
    </source>
</reference>
<dbReference type="AlphaFoldDB" id="A0A1M4MMD3"/>
<dbReference type="Proteomes" id="UP000184671">
    <property type="component" value="Unassembled WGS sequence"/>
</dbReference>